<name>R0M4E0_ANAPL</name>
<gene>
    <name evidence="1" type="ORF">Anapl_03946</name>
</gene>
<protein>
    <submittedName>
        <fullName evidence="1">Uncharacterized protein</fullName>
    </submittedName>
</protein>
<dbReference type="EMBL" id="KB742404">
    <property type="protein sequence ID" value="EOB08980.1"/>
    <property type="molecule type" value="Genomic_DNA"/>
</dbReference>
<sequence>MVPNTRGQEELLPALCARGCCRKEHPSSPFLLAASVAPACLPKRSYVRVPALGCRSWASKKIFPESPVGMSRAVYAVGCLQLGCSPCTLGVCGRQEQAHHWSRGSQNQSVVNSFVDAHYLFGSAVDHKDPSTAAARCEPGGAAQTELRRGLARHKGVLWSCSRHLGTLLHLAVAARRDSGLRTGGPGKGSGCSETSSGLELGATVGCHQLDGALGLVQVFVSQELLAEWEQATMKPDEAGTLRAAGALPAAFVLSLYCSHGLVPAAVTAQANLSECCHLWELAHSAGYSSLRVLAGEEPWLSVCWVVGSKKLKQYQSQQVLAFQQERVLIPPSGCLHEQCEVVTCCAAADVVPLPPLSVAWAVWGCFVLPHQRCSRTRRVLRSTRAAAAFGERVPAVGADCE</sequence>
<accession>R0M4E0</accession>
<keyword evidence="2" id="KW-1185">Reference proteome</keyword>
<organism evidence="1 2">
    <name type="scientific">Anas platyrhynchos</name>
    <name type="common">Mallard</name>
    <name type="synonym">Anas boschas</name>
    <dbReference type="NCBI Taxonomy" id="8839"/>
    <lineage>
        <taxon>Eukaryota</taxon>
        <taxon>Metazoa</taxon>
        <taxon>Chordata</taxon>
        <taxon>Craniata</taxon>
        <taxon>Vertebrata</taxon>
        <taxon>Euteleostomi</taxon>
        <taxon>Archelosauria</taxon>
        <taxon>Archosauria</taxon>
        <taxon>Dinosauria</taxon>
        <taxon>Saurischia</taxon>
        <taxon>Theropoda</taxon>
        <taxon>Coelurosauria</taxon>
        <taxon>Aves</taxon>
        <taxon>Neognathae</taxon>
        <taxon>Galloanserae</taxon>
        <taxon>Anseriformes</taxon>
        <taxon>Anatidae</taxon>
        <taxon>Anatinae</taxon>
        <taxon>Anas</taxon>
    </lineage>
</organism>
<evidence type="ECO:0000313" key="1">
    <source>
        <dbReference type="EMBL" id="EOB08980.1"/>
    </source>
</evidence>
<proteinExistence type="predicted"/>
<dbReference type="Proteomes" id="UP000296049">
    <property type="component" value="Unassembled WGS sequence"/>
</dbReference>
<evidence type="ECO:0000313" key="2">
    <source>
        <dbReference type="Proteomes" id="UP000296049"/>
    </source>
</evidence>
<dbReference type="AlphaFoldDB" id="R0M4E0"/>
<reference evidence="2" key="1">
    <citation type="journal article" date="2013" name="Nat. Genet.">
        <title>The duck genome and transcriptome provide insight into an avian influenza virus reservoir species.</title>
        <authorList>
            <person name="Huang Y."/>
            <person name="Li Y."/>
            <person name="Burt D.W."/>
            <person name="Chen H."/>
            <person name="Zhang Y."/>
            <person name="Qian W."/>
            <person name="Kim H."/>
            <person name="Gan S."/>
            <person name="Zhao Y."/>
            <person name="Li J."/>
            <person name="Yi K."/>
            <person name="Feng H."/>
            <person name="Zhu P."/>
            <person name="Li B."/>
            <person name="Liu Q."/>
            <person name="Fairley S."/>
            <person name="Magor K.E."/>
            <person name="Du Z."/>
            <person name="Hu X."/>
            <person name="Goodman L."/>
            <person name="Tafer H."/>
            <person name="Vignal A."/>
            <person name="Lee T."/>
            <person name="Kim K.W."/>
            <person name="Sheng Z."/>
            <person name="An Y."/>
            <person name="Searle S."/>
            <person name="Herrero J."/>
            <person name="Groenen M.A."/>
            <person name="Crooijmans R.P."/>
            <person name="Faraut T."/>
            <person name="Cai Q."/>
            <person name="Webster R.G."/>
            <person name="Aldridge J.R."/>
            <person name="Warren W.C."/>
            <person name="Bartschat S."/>
            <person name="Kehr S."/>
            <person name="Marz M."/>
            <person name="Stadler P.F."/>
            <person name="Smith J."/>
            <person name="Kraus R.H."/>
            <person name="Zhao Y."/>
            <person name="Ren L."/>
            <person name="Fei J."/>
            <person name="Morisson M."/>
            <person name="Kaiser P."/>
            <person name="Griffin D.K."/>
            <person name="Rao M."/>
            <person name="Pitel F."/>
            <person name="Wang J."/>
            <person name="Li N."/>
        </authorList>
    </citation>
    <scope>NUCLEOTIDE SEQUENCE [LARGE SCALE GENOMIC DNA]</scope>
</reference>